<keyword evidence="2" id="KW-0032">Aminotransferase</keyword>
<feature type="transmembrane region" description="Helical" evidence="1">
    <location>
        <begin position="61"/>
        <end position="78"/>
    </location>
</feature>
<evidence type="ECO:0000256" key="1">
    <source>
        <dbReference type="SAM" id="Phobius"/>
    </source>
</evidence>
<accession>A0A383RJW3</accession>
<evidence type="ECO:0000313" key="2">
    <source>
        <dbReference type="EMBL" id="SYX86659.1"/>
    </source>
</evidence>
<reference evidence="3" key="1">
    <citation type="submission" date="2018-08" db="EMBL/GenBank/DDBJ databases">
        <authorList>
            <person name="Chevrot R."/>
        </authorList>
    </citation>
    <scope>NUCLEOTIDE SEQUENCE [LARGE SCALE GENOMIC DNA]</scope>
</reference>
<proteinExistence type="predicted"/>
<keyword evidence="1" id="KW-0812">Transmembrane</keyword>
<keyword evidence="1" id="KW-0472">Membrane</keyword>
<keyword evidence="1" id="KW-1133">Transmembrane helix</keyword>
<evidence type="ECO:0000313" key="3">
    <source>
        <dbReference type="Proteomes" id="UP000304148"/>
    </source>
</evidence>
<dbReference type="GO" id="GO:0008483">
    <property type="term" value="F:transaminase activity"/>
    <property type="evidence" value="ECO:0007669"/>
    <property type="project" value="UniProtKB-KW"/>
</dbReference>
<organism evidence="2 3">
    <name type="scientific">Paenibacillus alvei</name>
    <name type="common">Bacillus alvei</name>
    <dbReference type="NCBI Taxonomy" id="44250"/>
    <lineage>
        <taxon>Bacteria</taxon>
        <taxon>Bacillati</taxon>
        <taxon>Bacillota</taxon>
        <taxon>Bacilli</taxon>
        <taxon>Bacillales</taxon>
        <taxon>Paenibacillaceae</taxon>
        <taxon>Paenibacillus</taxon>
    </lineage>
</organism>
<dbReference type="RefSeq" id="WP_138188523.1">
    <property type="nucleotide sequence ID" value="NZ_LS992241.1"/>
</dbReference>
<keyword evidence="2" id="KW-0808">Transferase</keyword>
<name>A0A383RJW3_PAEAL</name>
<dbReference type="Proteomes" id="UP000304148">
    <property type="component" value="Chromosome"/>
</dbReference>
<gene>
    <name evidence="2" type="ORF">PBLR_15085</name>
</gene>
<sequence length="92" mass="10548">MKSKFIFVVSLILPFLLLLIGNNGKQLGFPVPFVFYGPKEPLGHASEVFLWRNAVECSWRLDLYAVNVFIVYGILLLVRNTVKQVTTRIFCK</sequence>
<dbReference type="EMBL" id="LS992241">
    <property type="protein sequence ID" value="SYX86659.1"/>
    <property type="molecule type" value="Genomic_DNA"/>
</dbReference>
<protein>
    <submittedName>
        <fullName evidence="2">Aminotransferase</fullName>
    </submittedName>
</protein>
<dbReference type="AlphaFoldDB" id="A0A383RJW3"/>